<evidence type="ECO:0000313" key="1">
    <source>
        <dbReference type="EMBL" id="KAF2715709.1"/>
    </source>
</evidence>
<reference evidence="1" key="1">
    <citation type="journal article" date="2020" name="Stud. Mycol.">
        <title>101 Dothideomycetes genomes: a test case for predicting lifestyles and emergence of pathogens.</title>
        <authorList>
            <person name="Haridas S."/>
            <person name="Albert R."/>
            <person name="Binder M."/>
            <person name="Bloem J."/>
            <person name="Labutti K."/>
            <person name="Salamov A."/>
            <person name="Andreopoulos B."/>
            <person name="Baker S."/>
            <person name="Barry K."/>
            <person name="Bills G."/>
            <person name="Bluhm B."/>
            <person name="Cannon C."/>
            <person name="Castanera R."/>
            <person name="Culley D."/>
            <person name="Daum C."/>
            <person name="Ezra D."/>
            <person name="Gonzalez J."/>
            <person name="Henrissat B."/>
            <person name="Kuo A."/>
            <person name="Liang C."/>
            <person name="Lipzen A."/>
            <person name="Lutzoni F."/>
            <person name="Magnuson J."/>
            <person name="Mondo S."/>
            <person name="Nolan M."/>
            <person name="Ohm R."/>
            <person name="Pangilinan J."/>
            <person name="Park H.-J."/>
            <person name="Ramirez L."/>
            <person name="Alfaro M."/>
            <person name="Sun H."/>
            <person name="Tritt A."/>
            <person name="Yoshinaga Y."/>
            <person name="Zwiers L.-H."/>
            <person name="Turgeon B."/>
            <person name="Goodwin S."/>
            <person name="Spatafora J."/>
            <person name="Crous P."/>
            <person name="Grigoriev I."/>
        </authorList>
    </citation>
    <scope>NUCLEOTIDE SEQUENCE</scope>
    <source>
        <strain evidence="1">CBS 279.74</strain>
    </source>
</reference>
<dbReference type="EMBL" id="MU005764">
    <property type="protein sequence ID" value="KAF2715709.1"/>
    <property type="molecule type" value="Genomic_DNA"/>
</dbReference>
<name>A0A6G1KS81_9PLEO</name>
<dbReference type="AlphaFoldDB" id="A0A6G1KS81"/>
<proteinExistence type="predicted"/>
<dbReference type="Proteomes" id="UP000799428">
    <property type="component" value="Unassembled WGS sequence"/>
</dbReference>
<protein>
    <submittedName>
        <fullName evidence="1">Uncharacterized protein</fullName>
    </submittedName>
</protein>
<gene>
    <name evidence="1" type="ORF">K504DRAFT_32946</name>
</gene>
<accession>A0A6G1KS81</accession>
<sequence>MHRLLFLSACVYLHTYTLINAIQDYRLFSSSLRFRTTFVLDTLLCIPNSFLLPHARRMHSAELPKKKKVEKVENVTTSFIVTPFFLGPLTG</sequence>
<keyword evidence="2" id="KW-1185">Reference proteome</keyword>
<organism evidence="1 2">
    <name type="scientific">Pleomassaria siparia CBS 279.74</name>
    <dbReference type="NCBI Taxonomy" id="1314801"/>
    <lineage>
        <taxon>Eukaryota</taxon>
        <taxon>Fungi</taxon>
        <taxon>Dikarya</taxon>
        <taxon>Ascomycota</taxon>
        <taxon>Pezizomycotina</taxon>
        <taxon>Dothideomycetes</taxon>
        <taxon>Pleosporomycetidae</taxon>
        <taxon>Pleosporales</taxon>
        <taxon>Pleomassariaceae</taxon>
        <taxon>Pleomassaria</taxon>
    </lineage>
</organism>
<evidence type="ECO:0000313" key="2">
    <source>
        <dbReference type="Proteomes" id="UP000799428"/>
    </source>
</evidence>